<accession>A0A7W7M8F8</accession>
<protein>
    <submittedName>
        <fullName evidence="1">Uncharacterized protein YukE</fullName>
    </submittedName>
</protein>
<dbReference type="RefSeq" id="WP_185041336.1">
    <property type="nucleotide sequence ID" value="NZ_BAABFG010000005.1"/>
</dbReference>
<sequence>MTFHVVPGALRQYAAELTDGSGVAEETRGYADRWGSFTPHESGILGELTRRHTRFLTDLDETLTKLALILDTSARNMDNVAAAYEHTDARSAAEIDAGYPPAQRPITSAGS</sequence>
<keyword evidence="2" id="KW-1185">Reference proteome</keyword>
<reference evidence="1 2" key="1">
    <citation type="submission" date="2020-08" db="EMBL/GenBank/DDBJ databases">
        <title>Sequencing the genomes of 1000 actinobacteria strains.</title>
        <authorList>
            <person name="Klenk H.-P."/>
        </authorList>
    </citation>
    <scope>NUCLEOTIDE SEQUENCE [LARGE SCALE GENOMIC DNA]</scope>
    <source>
        <strain evidence="1 2">DSM 45809</strain>
    </source>
</reference>
<organism evidence="1 2">
    <name type="scientific">Actinoplanes octamycinicus</name>
    <dbReference type="NCBI Taxonomy" id="135948"/>
    <lineage>
        <taxon>Bacteria</taxon>
        <taxon>Bacillati</taxon>
        <taxon>Actinomycetota</taxon>
        <taxon>Actinomycetes</taxon>
        <taxon>Micromonosporales</taxon>
        <taxon>Micromonosporaceae</taxon>
        <taxon>Actinoplanes</taxon>
    </lineage>
</organism>
<comment type="caution">
    <text evidence="1">The sequence shown here is derived from an EMBL/GenBank/DDBJ whole genome shotgun (WGS) entry which is preliminary data.</text>
</comment>
<dbReference type="Proteomes" id="UP000546162">
    <property type="component" value="Unassembled WGS sequence"/>
</dbReference>
<dbReference type="AlphaFoldDB" id="A0A7W7M8F8"/>
<name>A0A7W7M8F8_9ACTN</name>
<evidence type="ECO:0000313" key="1">
    <source>
        <dbReference type="EMBL" id="MBB4740775.1"/>
    </source>
</evidence>
<proteinExistence type="predicted"/>
<evidence type="ECO:0000313" key="2">
    <source>
        <dbReference type="Proteomes" id="UP000546162"/>
    </source>
</evidence>
<gene>
    <name evidence="1" type="ORF">BJY16_004234</name>
</gene>
<dbReference type="EMBL" id="JACHNB010000001">
    <property type="protein sequence ID" value="MBB4740775.1"/>
    <property type="molecule type" value="Genomic_DNA"/>
</dbReference>